<sequence>MRGLTTATLGGLIGLASSQLIDLGYVDSVPDPTYTILHYERKQTVPYNPDQAIASVVAVALQSPVPDPGKNAVHARHLEIQKRFEPCENLNNNANSYNAVLDPAESFVSDDNLAQQALNAPTPDGYTQTYKNLKACAQANGYMGYTIMSSYNVQECADKCTRTIGCQGFNTYFERSPSKVPGPDCPNPGGAANPFCVLWGGPVTPENARNEGQWREQYHVVIAASNGYVLTSSLNPLSGKAINAPLDCNNDDAYMGMRLLNDNAPFDPQRCAAICEATSQYNIEHPSDPSRPPRLCKFYNTYILNKNFYSQGQICAMYTQSWDPSVYATNDGQWRGDDHYTISSSVFFHNATDVTTPVCPADINRLQTDSDAGAFCTSFNSYVAPSTSTVTSYTGTTTVEACGAPTAHAKRDGDSGALIEAVVAVYPAKVEDATITGSTPALVTVPAEQLTIPSVYASATSAAIAQLQGSEPEASTPAVSAPPSATPTPANTSSSVAAVPTPQETATTGPAKRAVATPPFFAGRDSREIASACSRIITTGTPTVTVRAQATETTYNYCAQYPTTCQNGSPAQIIAGSFSASSQNIDDTYYTVELPFPICIYDTCSTTVHPSSNGLITLGGFATSAYSNGDIPGSFGSQTVLMAFWDDLYIYAGQQHYMDYSLCGDAGRRTVTFDWRMGRFNAASNGPLYSFSATFFEDQASRVQLTYFGTTDQGSSASVGMQGTTNGQQAFYKYSVNRGIINNGLRLILDPHGNYFGEAQARS</sequence>
<evidence type="ECO:0000313" key="4">
    <source>
        <dbReference type="Proteomes" id="UP000016935"/>
    </source>
</evidence>
<dbReference type="RefSeq" id="XP_008031285.1">
    <property type="nucleotide sequence ID" value="XM_008033094.1"/>
</dbReference>
<name>R0I4X4_EXST2</name>
<feature type="chain" id="PRO_5004352697" evidence="2">
    <location>
        <begin position="19"/>
        <end position="763"/>
    </location>
</feature>
<reference evidence="3 4" key="2">
    <citation type="journal article" date="2013" name="PLoS Genet.">
        <title>Comparative genome structure, secondary metabolite, and effector coding capacity across Cochliobolus pathogens.</title>
        <authorList>
            <person name="Condon B.J."/>
            <person name="Leng Y."/>
            <person name="Wu D."/>
            <person name="Bushley K.E."/>
            <person name="Ohm R.A."/>
            <person name="Otillar R."/>
            <person name="Martin J."/>
            <person name="Schackwitz W."/>
            <person name="Grimwood J."/>
            <person name="MohdZainudin N."/>
            <person name="Xue C."/>
            <person name="Wang R."/>
            <person name="Manning V.A."/>
            <person name="Dhillon B."/>
            <person name="Tu Z.J."/>
            <person name="Steffenson B.J."/>
            <person name="Salamov A."/>
            <person name="Sun H."/>
            <person name="Lowry S."/>
            <person name="LaButti K."/>
            <person name="Han J."/>
            <person name="Copeland A."/>
            <person name="Lindquist E."/>
            <person name="Barry K."/>
            <person name="Schmutz J."/>
            <person name="Baker S.E."/>
            <person name="Ciuffetti L.M."/>
            <person name="Grigoriev I.V."/>
            <person name="Zhong S."/>
            <person name="Turgeon B.G."/>
        </authorList>
    </citation>
    <scope>NUCLEOTIDE SEQUENCE [LARGE SCALE GENOMIC DNA]</scope>
    <source>
        <strain evidence="4">28A</strain>
    </source>
</reference>
<dbReference type="HOGENOM" id="CLU_022878_3_0_1"/>
<dbReference type="GeneID" id="19404937"/>
<evidence type="ECO:0000256" key="2">
    <source>
        <dbReference type="SAM" id="SignalP"/>
    </source>
</evidence>
<gene>
    <name evidence="3" type="ORF">SETTUDRAFT_44619</name>
</gene>
<evidence type="ECO:0000313" key="3">
    <source>
        <dbReference type="EMBL" id="EOA80710.1"/>
    </source>
</evidence>
<evidence type="ECO:0000256" key="1">
    <source>
        <dbReference type="SAM" id="MobiDB-lite"/>
    </source>
</evidence>
<dbReference type="OrthoDB" id="271448at2759"/>
<feature type="signal peptide" evidence="2">
    <location>
        <begin position="1"/>
        <end position="18"/>
    </location>
</feature>
<dbReference type="EMBL" id="KB908877">
    <property type="protein sequence ID" value="EOA80710.1"/>
    <property type="molecule type" value="Genomic_DNA"/>
</dbReference>
<dbReference type="STRING" id="671987.R0I4X4"/>
<feature type="region of interest" description="Disordered" evidence="1">
    <location>
        <begin position="467"/>
        <end position="520"/>
    </location>
</feature>
<dbReference type="Proteomes" id="UP000016935">
    <property type="component" value="Unassembled WGS sequence"/>
</dbReference>
<proteinExistence type="predicted"/>
<dbReference type="PANTHER" id="PTHR36578:SF2">
    <property type="entry name" value="PA14 DOMAIN-CONTAINING PROTEIN"/>
    <property type="match status" value="1"/>
</dbReference>
<accession>R0I4X4</accession>
<dbReference type="AlphaFoldDB" id="R0I4X4"/>
<feature type="compositionally biased region" description="Low complexity" evidence="1">
    <location>
        <begin position="470"/>
        <end position="501"/>
    </location>
</feature>
<keyword evidence="4" id="KW-1185">Reference proteome</keyword>
<dbReference type="PANTHER" id="PTHR36578">
    <property type="entry name" value="CHROMOSOME 15, WHOLE GENOME SHOTGUN SEQUENCE"/>
    <property type="match status" value="1"/>
</dbReference>
<reference evidence="3 4" key="1">
    <citation type="journal article" date="2012" name="PLoS Pathog.">
        <title>Diverse lifestyles and strategies of plant pathogenesis encoded in the genomes of eighteen Dothideomycetes fungi.</title>
        <authorList>
            <person name="Ohm R.A."/>
            <person name="Feau N."/>
            <person name="Henrissat B."/>
            <person name="Schoch C.L."/>
            <person name="Horwitz B.A."/>
            <person name="Barry K.W."/>
            <person name="Condon B.J."/>
            <person name="Copeland A.C."/>
            <person name="Dhillon B."/>
            <person name="Glaser F."/>
            <person name="Hesse C.N."/>
            <person name="Kosti I."/>
            <person name="LaButti K."/>
            <person name="Lindquist E.A."/>
            <person name="Lucas S."/>
            <person name="Salamov A.A."/>
            <person name="Bradshaw R.E."/>
            <person name="Ciuffetti L."/>
            <person name="Hamelin R.C."/>
            <person name="Kema G.H.J."/>
            <person name="Lawrence C."/>
            <person name="Scott J.A."/>
            <person name="Spatafora J.W."/>
            <person name="Turgeon B.G."/>
            <person name="de Wit P.J.G.M."/>
            <person name="Zhong S."/>
            <person name="Goodwin S.B."/>
            <person name="Grigoriev I.V."/>
        </authorList>
    </citation>
    <scope>NUCLEOTIDE SEQUENCE [LARGE SCALE GENOMIC DNA]</scope>
    <source>
        <strain evidence="4">28A</strain>
    </source>
</reference>
<protein>
    <submittedName>
        <fullName evidence="3">Uncharacterized protein</fullName>
    </submittedName>
</protein>
<dbReference type="eggNOG" id="ENOG502RYBJ">
    <property type="taxonomic scope" value="Eukaryota"/>
</dbReference>
<organism evidence="3 4">
    <name type="scientific">Exserohilum turcicum (strain 28A)</name>
    <name type="common">Northern leaf blight fungus</name>
    <name type="synonym">Setosphaeria turcica</name>
    <dbReference type="NCBI Taxonomy" id="671987"/>
    <lineage>
        <taxon>Eukaryota</taxon>
        <taxon>Fungi</taxon>
        <taxon>Dikarya</taxon>
        <taxon>Ascomycota</taxon>
        <taxon>Pezizomycotina</taxon>
        <taxon>Dothideomycetes</taxon>
        <taxon>Pleosporomycetidae</taxon>
        <taxon>Pleosporales</taxon>
        <taxon>Pleosporineae</taxon>
        <taxon>Pleosporaceae</taxon>
        <taxon>Exserohilum</taxon>
    </lineage>
</organism>
<keyword evidence="2" id="KW-0732">Signal</keyword>